<feature type="region of interest" description="Disordered" evidence="1">
    <location>
        <begin position="26"/>
        <end position="57"/>
    </location>
</feature>
<dbReference type="PROSITE" id="PS51257">
    <property type="entry name" value="PROKAR_LIPOPROTEIN"/>
    <property type="match status" value="1"/>
</dbReference>
<evidence type="ECO:0000256" key="2">
    <source>
        <dbReference type="SAM" id="SignalP"/>
    </source>
</evidence>
<sequence>MVKNRLPLPVLMLIALGMLLASCSSNSPPIAPPSVQPAQRPPLPPEGRQPPTPSICLPTCSAALTLERERWRESLMNAGPPAPSASGTPTR</sequence>
<organism evidence="3">
    <name type="scientific">Variovorax paradoxus</name>
    <dbReference type="NCBI Taxonomy" id="34073"/>
    <lineage>
        <taxon>Bacteria</taxon>
        <taxon>Pseudomonadati</taxon>
        <taxon>Pseudomonadota</taxon>
        <taxon>Betaproteobacteria</taxon>
        <taxon>Burkholderiales</taxon>
        <taxon>Comamonadaceae</taxon>
        <taxon>Variovorax</taxon>
    </lineage>
</organism>
<evidence type="ECO:0000313" key="3">
    <source>
        <dbReference type="EMBL" id="CAA2107604.1"/>
    </source>
</evidence>
<feature type="region of interest" description="Disordered" evidence="1">
    <location>
        <begin position="71"/>
        <end position="91"/>
    </location>
</feature>
<gene>
    <name evidence="3" type="ORF">VVAX_04316</name>
</gene>
<name>A0A679JFH0_VARPD</name>
<reference evidence="3" key="1">
    <citation type="submission" date="2019-12" db="EMBL/GenBank/DDBJ databases">
        <authorList>
            <person name="Cremers G."/>
        </authorList>
    </citation>
    <scope>NUCLEOTIDE SEQUENCE</scope>
    <source>
        <strain evidence="3">Vvax</strain>
    </source>
</reference>
<feature type="signal peptide" evidence="2">
    <location>
        <begin position="1"/>
        <end position="27"/>
    </location>
</feature>
<keyword evidence="2" id="KW-0732">Signal</keyword>
<evidence type="ECO:0000256" key="1">
    <source>
        <dbReference type="SAM" id="MobiDB-lite"/>
    </source>
</evidence>
<accession>A0A679JFH0</accession>
<feature type="chain" id="PRO_5025360412" evidence="2">
    <location>
        <begin position="28"/>
        <end position="91"/>
    </location>
</feature>
<dbReference type="EMBL" id="LR743507">
    <property type="protein sequence ID" value="CAA2107604.1"/>
    <property type="molecule type" value="Genomic_DNA"/>
</dbReference>
<feature type="compositionally biased region" description="Pro residues" evidence="1">
    <location>
        <begin position="29"/>
        <end position="53"/>
    </location>
</feature>
<proteinExistence type="predicted"/>
<dbReference type="AlphaFoldDB" id="A0A679JFH0"/>
<protein>
    <submittedName>
        <fullName evidence="3">Uncharacterized protein</fullName>
    </submittedName>
</protein>